<keyword evidence="2" id="KW-0378">Hydrolase</keyword>
<feature type="region of interest" description="Disordered" evidence="3">
    <location>
        <begin position="1"/>
        <end position="44"/>
    </location>
</feature>
<dbReference type="AlphaFoldDB" id="A0AAU9SKF5"/>
<dbReference type="Proteomes" id="UP000836841">
    <property type="component" value="Chromosome 5"/>
</dbReference>
<keyword evidence="5" id="KW-1185">Reference proteome</keyword>
<gene>
    <name evidence="4" type="ORF">TAV2_LOCUS15185</name>
</gene>
<dbReference type="PANTHER" id="PTHR22975">
    <property type="entry name" value="UBIQUITIN SPECIFIC PROTEINASE"/>
    <property type="match status" value="1"/>
</dbReference>
<proteinExistence type="predicted"/>
<feature type="compositionally biased region" description="Basic and acidic residues" evidence="3">
    <location>
        <begin position="1"/>
        <end position="24"/>
    </location>
</feature>
<evidence type="ECO:0000256" key="2">
    <source>
        <dbReference type="ARBA" id="ARBA00022801"/>
    </source>
</evidence>
<organism evidence="4 5">
    <name type="scientific">Thlaspi arvense</name>
    <name type="common">Field penny-cress</name>
    <dbReference type="NCBI Taxonomy" id="13288"/>
    <lineage>
        <taxon>Eukaryota</taxon>
        <taxon>Viridiplantae</taxon>
        <taxon>Streptophyta</taxon>
        <taxon>Embryophyta</taxon>
        <taxon>Tracheophyta</taxon>
        <taxon>Spermatophyta</taxon>
        <taxon>Magnoliopsida</taxon>
        <taxon>eudicotyledons</taxon>
        <taxon>Gunneridae</taxon>
        <taxon>Pentapetalae</taxon>
        <taxon>rosids</taxon>
        <taxon>malvids</taxon>
        <taxon>Brassicales</taxon>
        <taxon>Brassicaceae</taxon>
        <taxon>Thlaspideae</taxon>
        <taxon>Thlaspi</taxon>
    </lineage>
</organism>
<dbReference type="GO" id="GO:0016787">
    <property type="term" value="F:hydrolase activity"/>
    <property type="evidence" value="ECO:0007669"/>
    <property type="project" value="UniProtKB-KW"/>
</dbReference>
<evidence type="ECO:0000256" key="3">
    <source>
        <dbReference type="SAM" id="MobiDB-lite"/>
    </source>
</evidence>
<evidence type="ECO:0000313" key="4">
    <source>
        <dbReference type="EMBL" id="CAH2065566.1"/>
    </source>
</evidence>
<keyword evidence="1" id="KW-0833">Ubl conjugation pathway</keyword>
<sequence>MAREPSEAQEVEKDKEIDQKKHPDLSVTHGQAAKPMKTEESEEKPNAACVAALDTILKSLRKIKVFFSDVKISCCQETHQRFVDVYLGQLHGDFLRNLSLTRPLEENGIGDILVTVLNLLPRWDRPFELCEMLEKNCNRCKTDMKYEAPCSYGIIITANSLRETKSVLKHFSFEKILKVIRINFKMLCKREGCGKRSYVERVIKILPSVLSGRTMRLEERDETISVFSTEIDISVIYQFDGDCPYTKYHLVSMVCLHGDQCNCIGYENNTWVRHFGTEEEVIGEWDSVLSTFKKLNMPPQILFFENVSNLDCIIALRFCFLVCLFSQFHLLEFQVEERELIVNKQRDTRRDLDSMLAKLAEQR</sequence>
<dbReference type="InterPro" id="IPR052398">
    <property type="entry name" value="Ubiquitin_hydrolase_53/54"/>
</dbReference>
<dbReference type="PANTHER" id="PTHR22975:SF23">
    <property type="entry name" value="F6D8.33-RELATED"/>
    <property type="match status" value="1"/>
</dbReference>
<evidence type="ECO:0000313" key="5">
    <source>
        <dbReference type="Proteomes" id="UP000836841"/>
    </source>
</evidence>
<protein>
    <submittedName>
        <fullName evidence="4">Uncharacterized protein</fullName>
    </submittedName>
</protein>
<evidence type="ECO:0000256" key="1">
    <source>
        <dbReference type="ARBA" id="ARBA00022786"/>
    </source>
</evidence>
<accession>A0AAU9SKF5</accession>
<dbReference type="Gene3D" id="3.90.70.10">
    <property type="entry name" value="Cysteine proteinases"/>
    <property type="match status" value="1"/>
</dbReference>
<dbReference type="EMBL" id="OU466861">
    <property type="protein sequence ID" value="CAH2065566.1"/>
    <property type="molecule type" value="Genomic_DNA"/>
</dbReference>
<reference evidence="4 5" key="1">
    <citation type="submission" date="2022-03" db="EMBL/GenBank/DDBJ databases">
        <authorList>
            <person name="Nunn A."/>
            <person name="Chopra R."/>
            <person name="Nunn A."/>
            <person name="Contreras Garrido A."/>
        </authorList>
    </citation>
    <scope>NUCLEOTIDE SEQUENCE [LARGE SCALE GENOMIC DNA]</scope>
</reference>
<name>A0AAU9SKF5_THLAR</name>